<organism evidence="1 2">
    <name type="scientific">Flavobacterium weaverense</name>
    <dbReference type="NCBI Taxonomy" id="271156"/>
    <lineage>
        <taxon>Bacteria</taxon>
        <taxon>Pseudomonadati</taxon>
        <taxon>Bacteroidota</taxon>
        <taxon>Flavobacteriia</taxon>
        <taxon>Flavobacteriales</taxon>
        <taxon>Flavobacteriaceae</taxon>
        <taxon>Flavobacterium</taxon>
    </lineage>
</organism>
<dbReference type="CDD" id="cd07067">
    <property type="entry name" value="HP_PGM_like"/>
    <property type="match status" value="1"/>
</dbReference>
<dbReference type="Pfam" id="PF00300">
    <property type="entry name" value="His_Phos_1"/>
    <property type="match status" value="1"/>
</dbReference>
<dbReference type="EMBL" id="REFH01000014">
    <property type="protein sequence ID" value="RMA71607.1"/>
    <property type="molecule type" value="Genomic_DNA"/>
</dbReference>
<dbReference type="OrthoDB" id="9810154at2"/>
<dbReference type="Proteomes" id="UP000280368">
    <property type="component" value="Unassembled WGS sequence"/>
</dbReference>
<dbReference type="SUPFAM" id="SSF53254">
    <property type="entry name" value="Phosphoglycerate mutase-like"/>
    <property type="match status" value="1"/>
</dbReference>
<accession>A0A3L9ZI21</accession>
<sequence>MKNLILVRHAKSSWDVPMQDKSRGITCQGIINAHLVSNHVKHLIPNTYIMCSSTAKRAKNTALIFAQNFSYPVESINFSDELYTFDEQKLEEIIKSLSKSYENVILFGHNGAITDFVNKFGDQFIENVPTSGFVSIEFETDSWTDIKKGKVKYKIFPKQLR</sequence>
<protein>
    <submittedName>
        <fullName evidence="1">Phosphohistidine phosphatase</fullName>
    </submittedName>
</protein>
<dbReference type="InterPro" id="IPR013078">
    <property type="entry name" value="His_Pase_superF_clade-1"/>
</dbReference>
<name>A0A3L9ZI21_9FLAO</name>
<gene>
    <name evidence="1" type="ORF">BC961_2995</name>
</gene>
<dbReference type="InterPro" id="IPR029033">
    <property type="entry name" value="His_PPase_superfam"/>
</dbReference>
<comment type="caution">
    <text evidence="1">The sequence shown here is derived from an EMBL/GenBank/DDBJ whole genome shotgun (WGS) entry which is preliminary data.</text>
</comment>
<evidence type="ECO:0000313" key="2">
    <source>
        <dbReference type="Proteomes" id="UP000280368"/>
    </source>
</evidence>
<dbReference type="AlphaFoldDB" id="A0A3L9ZI21"/>
<evidence type="ECO:0000313" key="1">
    <source>
        <dbReference type="EMBL" id="RMA71607.1"/>
    </source>
</evidence>
<keyword evidence="2" id="KW-1185">Reference proteome</keyword>
<reference evidence="1 2" key="1">
    <citation type="submission" date="2018-10" db="EMBL/GenBank/DDBJ databases">
        <title>Genomic Encyclopedia of Archaeal and Bacterial Type Strains, Phase II (KMG-II): from individual species to whole genera.</title>
        <authorList>
            <person name="Goeker M."/>
        </authorList>
    </citation>
    <scope>NUCLEOTIDE SEQUENCE [LARGE SCALE GENOMIC DNA]</scope>
    <source>
        <strain evidence="1 2">DSM 19727</strain>
    </source>
</reference>
<dbReference type="RefSeq" id="WP_121926545.1">
    <property type="nucleotide sequence ID" value="NZ_CBCSGA010000018.1"/>
</dbReference>
<proteinExistence type="predicted"/>
<dbReference type="Gene3D" id="3.40.50.1240">
    <property type="entry name" value="Phosphoglycerate mutase-like"/>
    <property type="match status" value="1"/>
</dbReference>